<proteinExistence type="predicted"/>
<dbReference type="Proteomes" id="UP000005239">
    <property type="component" value="Unassembled WGS sequence"/>
</dbReference>
<keyword evidence="2" id="KW-0732">Signal</keyword>
<name>A0A2A6CTG8_PRIPA</name>
<feature type="compositionally biased region" description="Basic and acidic residues" evidence="1">
    <location>
        <begin position="74"/>
        <end position="96"/>
    </location>
</feature>
<feature type="region of interest" description="Disordered" evidence="1">
    <location>
        <begin position="58"/>
        <end position="135"/>
    </location>
</feature>
<evidence type="ECO:0000313" key="3">
    <source>
        <dbReference type="EnsemblMetazoa" id="PPA44286.1"/>
    </source>
</evidence>
<dbReference type="EnsemblMetazoa" id="PPA45079.1">
    <property type="protein sequence ID" value="PPA45079.1"/>
    <property type="gene ID" value="WBGene00283448"/>
</dbReference>
<evidence type="ECO:0000313" key="5">
    <source>
        <dbReference type="Proteomes" id="UP000005239"/>
    </source>
</evidence>
<evidence type="ECO:0000256" key="1">
    <source>
        <dbReference type="SAM" id="MobiDB-lite"/>
    </source>
</evidence>
<accession>A0A2A6CTG8</accession>
<organism evidence="3 5">
    <name type="scientific">Pristionchus pacificus</name>
    <name type="common">Parasitic nematode worm</name>
    <dbReference type="NCBI Taxonomy" id="54126"/>
    <lineage>
        <taxon>Eukaryota</taxon>
        <taxon>Metazoa</taxon>
        <taxon>Ecdysozoa</taxon>
        <taxon>Nematoda</taxon>
        <taxon>Chromadorea</taxon>
        <taxon>Rhabditida</taxon>
        <taxon>Rhabditina</taxon>
        <taxon>Diplogasteromorpha</taxon>
        <taxon>Diplogasteroidea</taxon>
        <taxon>Neodiplogasteridae</taxon>
        <taxon>Pristionchus</taxon>
    </lineage>
</organism>
<dbReference type="AlphaFoldDB" id="A0A2A6CTG8"/>
<feature type="chain" id="PRO_5013508779" description="Ribosomal protein" evidence="2">
    <location>
        <begin position="19"/>
        <end position="135"/>
    </location>
</feature>
<evidence type="ECO:0000256" key="2">
    <source>
        <dbReference type="SAM" id="SignalP"/>
    </source>
</evidence>
<evidence type="ECO:0000313" key="4">
    <source>
        <dbReference type="EnsemblMetazoa" id="PPA45079.1"/>
    </source>
</evidence>
<feature type="signal peptide" evidence="2">
    <location>
        <begin position="1"/>
        <end position="18"/>
    </location>
</feature>
<gene>
    <name evidence="3" type="primary">WBGene00282655</name>
    <name evidence="4" type="synonym">WBGene00283448</name>
</gene>
<accession>A0A4X3PRI5</accession>
<reference evidence="5" key="1">
    <citation type="journal article" date="2008" name="Nat. Genet.">
        <title>The Pristionchus pacificus genome provides a unique perspective on nematode lifestyle and parasitism.</title>
        <authorList>
            <person name="Dieterich C."/>
            <person name="Clifton S.W."/>
            <person name="Schuster L.N."/>
            <person name="Chinwalla A."/>
            <person name="Delehaunty K."/>
            <person name="Dinkelacker I."/>
            <person name="Fulton L."/>
            <person name="Fulton R."/>
            <person name="Godfrey J."/>
            <person name="Minx P."/>
            <person name="Mitreva M."/>
            <person name="Roeseler W."/>
            <person name="Tian H."/>
            <person name="Witte H."/>
            <person name="Yang S.P."/>
            <person name="Wilson R.K."/>
            <person name="Sommer R.J."/>
        </authorList>
    </citation>
    <scope>NUCLEOTIDE SEQUENCE [LARGE SCALE GENOMIC DNA]</scope>
    <source>
        <strain evidence="5">PS312</strain>
    </source>
</reference>
<keyword evidence="5" id="KW-1185">Reference proteome</keyword>
<protein>
    <recommendedName>
        <fullName evidence="6">Ribosomal protein</fullName>
    </recommendedName>
</protein>
<evidence type="ECO:0008006" key="6">
    <source>
        <dbReference type="Google" id="ProtNLM"/>
    </source>
</evidence>
<dbReference type="EnsemblMetazoa" id="PPA44286.1">
    <property type="protein sequence ID" value="PPA44286.1"/>
    <property type="gene ID" value="WBGene00282655"/>
</dbReference>
<sequence length="135" mass="14363">MALAHLASSLSLASIASALDRVGAAATAAGAAAAAATVEAVETADGGRSAVLIKSQQNEDIRNRKGKKTSFHVPGEEKRGKARGNDDVMHVNGRNEQKKKRTAVKKCIAPEIGSVRKERKKMGRALSMKMVRKER</sequence>
<reference evidence="3" key="2">
    <citation type="submission" date="2022-06" db="UniProtKB">
        <authorList>
            <consortium name="EnsemblMetazoa"/>
        </authorList>
    </citation>
    <scope>IDENTIFICATION</scope>
    <source>
        <strain evidence="3">PS312</strain>
    </source>
</reference>